<dbReference type="Proteomes" id="UP000480246">
    <property type="component" value="Unassembled WGS sequence"/>
</dbReference>
<dbReference type="Pfam" id="PF26135">
    <property type="entry name" value="YuzI"/>
    <property type="match status" value="1"/>
</dbReference>
<proteinExistence type="predicted"/>
<evidence type="ECO:0000313" key="2">
    <source>
        <dbReference type="EMBL" id="KAB8139168.1"/>
    </source>
</evidence>
<feature type="transmembrane region" description="Helical" evidence="1">
    <location>
        <begin position="47"/>
        <end position="66"/>
    </location>
</feature>
<keyword evidence="1" id="KW-0472">Membrane</keyword>
<dbReference type="OrthoDB" id="2972455at2"/>
<dbReference type="RefSeq" id="WP_153401112.1">
    <property type="nucleotide sequence ID" value="NZ_ML762424.1"/>
</dbReference>
<protein>
    <submittedName>
        <fullName evidence="2">Uncharacterized protein</fullName>
    </submittedName>
</protein>
<gene>
    <name evidence="2" type="ORF">F9U64_01905</name>
</gene>
<dbReference type="EMBL" id="WEID01000006">
    <property type="protein sequence ID" value="KAB8139168.1"/>
    <property type="molecule type" value="Genomic_DNA"/>
</dbReference>
<feature type="transmembrane region" description="Helical" evidence="1">
    <location>
        <begin position="6"/>
        <end position="35"/>
    </location>
</feature>
<dbReference type="AlphaFoldDB" id="A0A7C8KUU6"/>
<keyword evidence="1" id="KW-0812">Transmembrane</keyword>
<name>A0A7C8KUU6_9BACI</name>
<dbReference type="InterPro" id="IPR058887">
    <property type="entry name" value="YuzI-like"/>
</dbReference>
<evidence type="ECO:0000313" key="3">
    <source>
        <dbReference type="Proteomes" id="UP000480246"/>
    </source>
</evidence>
<keyword evidence="3" id="KW-1185">Reference proteome</keyword>
<comment type="caution">
    <text evidence="2">The sequence shown here is derived from an EMBL/GenBank/DDBJ whole genome shotgun (WGS) entry which is preliminary data.</text>
</comment>
<organism evidence="2 3">
    <name type="scientific">Gracilibacillus oryzae</name>
    <dbReference type="NCBI Taxonomy" id="1672701"/>
    <lineage>
        <taxon>Bacteria</taxon>
        <taxon>Bacillati</taxon>
        <taxon>Bacillota</taxon>
        <taxon>Bacilli</taxon>
        <taxon>Bacillales</taxon>
        <taxon>Bacillaceae</taxon>
        <taxon>Gracilibacillus</taxon>
    </lineage>
</organism>
<keyword evidence="1" id="KW-1133">Transmembrane helix</keyword>
<evidence type="ECO:0000256" key="1">
    <source>
        <dbReference type="SAM" id="Phobius"/>
    </source>
</evidence>
<accession>A0A7C8KUU6</accession>
<reference evidence="2 3" key="1">
    <citation type="submission" date="2019-10" db="EMBL/GenBank/DDBJ databases">
        <title>Gracilibacillus sp. nov. isolated from rice seeds.</title>
        <authorList>
            <person name="He S."/>
        </authorList>
    </citation>
    <scope>NUCLEOTIDE SEQUENCE [LARGE SCALE GENOMIC DNA]</scope>
    <source>
        <strain evidence="2 3">TD8</strain>
    </source>
</reference>
<sequence length="70" mass="7804">MIYALFFLLGFGFAISGGMSIILYLNFIPAGLTFLDYLSIIQTKIECYFFIAGLIMMGFALNKLSVMSVK</sequence>